<evidence type="ECO:0000313" key="6">
    <source>
        <dbReference type="EMBL" id="PWJ54270.1"/>
    </source>
</evidence>
<comment type="catalytic activity">
    <reaction evidence="3">
        <text>prephenate + S-adenosyl-L-methionine = carboxy-S-adenosyl-L-methionine + 3-phenylpyruvate + H2O</text>
        <dbReference type="Rhea" id="RHEA:51692"/>
        <dbReference type="ChEBI" id="CHEBI:15377"/>
        <dbReference type="ChEBI" id="CHEBI:18005"/>
        <dbReference type="ChEBI" id="CHEBI:29934"/>
        <dbReference type="ChEBI" id="CHEBI:59789"/>
        <dbReference type="ChEBI" id="CHEBI:134278"/>
    </reaction>
</comment>
<protein>
    <recommendedName>
        <fullName evidence="3">Carboxy-S-adenosyl-L-methionine synthase</fullName>
        <shortName evidence="3">Cx-SAM synthase</shortName>
        <ecNumber evidence="3">2.1.3.-</ecNumber>
    </recommendedName>
</protein>
<dbReference type="RefSeq" id="WP_109677939.1">
    <property type="nucleotide sequence ID" value="NZ_QGDT01000018.1"/>
</dbReference>
<dbReference type="InterPro" id="IPR029063">
    <property type="entry name" value="SAM-dependent_MTases_sf"/>
</dbReference>
<accession>A0A316AB75</accession>
<dbReference type="SUPFAM" id="SSF53335">
    <property type="entry name" value="S-adenosyl-L-methionine-dependent methyltransferases"/>
    <property type="match status" value="1"/>
</dbReference>
<dbReference type="GO" id="GO:0008168">
    <property type="term" value="F:methyltransferase activity"/>
    <property type="evidence" value="ECO:0007669"/>
    <property type="project" value="UniProtKB-KW"/>
</dbReference>
<dbReference type="EC" id="2.1.3.-" evidence="3"/>
<dbReference type="GO" id="GO:0016743">
    <property type="term" value="F:carboxyl- or carbamoyltransferase activity"/>
    <property type="evidence" value="ECO:0007669"/>
    <property type="project" value="UniProtKB-UniRule"/>
</dbReference>
<name>A0A316AB75_9BACT</name>
<dbReference type="HAMAP" id="MF_01589">
    <property type="entry name" value="Cx_SAM_synthase"/>
    <property type="match status" value="1"/>
</dbReference>
<evidence type="ECO:0000256" key="4">
    <source>
        <dbReference type="PIRSR" id="PIRSR006325-1"/>
    </source>
</evidence>
<dbReference type="InterPro" id="IPR005271">
    <property type="entry name" value="CmoA"/>
</dbReference>
<comment type="function">
    <text evidence="3">Catalyzes the conversion of S-adenosyl-L-methionine (SAM) to carboxy-S-adenosyl-L-methionine (Cx-SAM).</text>
</comment>
<dbReference type="PANTHER" id="PTHR43861:SF2">
    <property type="entry name" value="CARBOXY-S-ADENOSYL-L-METHIONINE SYNTHASE"/>
    <property type="match status" value="1"/>
</dbReference>
<evidence type="ECO:0000256" key="2">
    <source>
        <dbReference type="ARBA" id="ARBA00022691"/>
    </source>
</evidence>
<gene>
    <name evidence="3" type="primary">cmoA</name>
    <name evidence="6" type="ORF">CLV98_11832</name>
</gene>
<evidence type="ECO:0000256" key="1">
    <source>
        <dbReference type="ARBA" id="ARBA00022679"/>
    </source>
</evidence>
<comment type="similarity">
    <text evidence="3">Belongs to the class I-like SAM-binding methyltransferase superfamily. Cx-SAM synthase family.</text>
</comment>
<sequence>MEETRVDKVFDSEIQQVSDFKFEEKVVSVFDDMVNRSVPFYDEIQRMITELAASHAKPNSSVFDLGCSTGTSMIAIDPLVPSDVTFVGIDDSPEMIERCKLKFEKAGISRPHQLLVGDINEWNQVQNASVVIMSLTLQFVRPTLRSKIVKQIYEGLNPGGCFILVEKVLTDHQLFNRDFIKYYYDYKRRNGYSELEISQKREALENVLIPYTVSENNSLLKDAGFEGCEMFFKWYNFSGLIAYKK</sequence>
<evidence type="ECO:0000259" key="5">
    <source>
        <dbReference type="Pfam" id="PF13649"/>
    </source>
</evidence>
<evidence type="ECO:0000313" key="7">
    <source>
        <dbReference type="Proteomes" id="UP000245880"/>
    </source>
</evidence>
<dbReference type="EMBL" id="QGDT01000018">
    <property type="protein sequence ID" value="PWJ54270.1"/>
    <property type="molecule type" value="Genomic_DNA"/>
</dbReference>
<dbReference type="Gene3D" id="3.40.50.150">
    <property type="entry name" value="Vaccinia Virus protein VP39"/>
    <property type="match status" value="1"/>
</dbReference>
<dbReference type="CDD" id="cd02440">
    <property type="entry name" value="AdoMet_MTases"/>
    <property type="match status" value="1"/>
</dbReference>
<comment type="caution">
    <text evidence="6">The sequence shown here is derived from an EMBL/GenBank/DDBJ whole genome shotgun (WGS) entry which is preliminary data.</text>
</comment>
<dbReference type="NCBIfam" id="TIGR00740">
    <property type="entry name" value="carboxy-S-adenosyl-L-methionine synthase CmoA"/>
    <property type="match status" value="1"/>
</dbReference>
<proteinExistence type="inferred from homology"/>
<feature type="binding site" evidence="3 4">
    <location>
        <begin position="66"/>
        <end position="68"/>
    </location>
    <ligand>
        <name>S-adenosyl-L-methionine</name>
        <dbReference type="ChEBI" id="CHEBI:59789"/>
    </ligand>
</feature>
<dbReference type="Pfam" id="PF13649">
    <property type="entry name" value="Methyltransf_25"/>
    <property type="match status" value="1"/>
</dbReference>
<feature type="domain" description="Methyltransferase" evidence="5">
    <location>
        <begin position="62"/>
        <end position="160"/>
    </location>
</feature>
<dbReference type="InterPro" id="IPR041698">
    <property type="entry name" value="Methyltransf_25"/>
</dbReference>
<dbReference type="AlphaFoldDB" id="A0A316AB75"/>
<dbReference type="PIRSF" id="PIRSF006325">
    <property type="entry name" value="MeTrfase_bac"/>
    <property type="match status" value="1"/>
</dbReference>
<feature type="binding site" evidence="3 4">
    <location>
        <begin position="118"/>
        <end position="119"/>
    </location>
    <ligand>
        <name>S-adenosyl-L-methionine</name>
        <dbReference type="ChEBI" id="CHEBI:59789"/>
    </ligand>
</feature>
<keyword evidence="1 3" id="KW-0808">Transferase</keyword>
<comment type="caution">
    <text evidence="3">Lacks conserved residue(s) required for the propagation of feature annotation.</text>
</comment>
<organism evidence="6 7">
    <name type="scientific">Dyadobacter jejuensis</name>
    <dbReference type="NCBI Taxonomy" id="1082580"/>
    <lineage>
        <taxon>Bacteria</taxon>
        <taxon>Pseudomonadati</taxon>
        <taxon>Bacteroidota</taxon>
        <taxon>Cytophagia</taxon>
        <taxon>Cytophagales</taxon>
        <taxon>Spirosomataceae</taxon>
        <taxon>Dyadobacter</taxon>
    </lineage>
</organism>
<dbReference type="GO" id="GO:0032259">
    <property type="term" value="P:methylation"/>
    <property type="evidence" value="ECO:0007669"/>
    <property type="project" value="UniProtKB-KW"/>
</dbReference>
<keyword evidence="7" id="KW-1185">Reference proteome</keyword>
<keyword evidence="6" id="KW-0489">Methyltransferase</keyword>
<dbReference type="Proteomes" id="UP000245880">
    <property type="component" value="Unassembled WGS sequence"/>
</dbReference>
<reference evidence="6 7" key="1">
    <citation type="submission" date="2018-03" db="EMBL/GenBank/DDBJ databases">
        <title>Genomic Encyclopedia of Archaeal and Bacterial Type Strains, Phase II (KMG-II): from individual species to whole genera.</title>
        <authorList>
            <person name="Goeker M."/>
        </authorList>
    </citation>
    <scope>NUCLEOTIDE SEQUENCE [LARGE SCALE GENOMIC DNA]</scope>
    <source>
        <strain evidence="6 7">DSM 100346</strain>
    </source>
</reference>
<feature type="binding site" evidence="3">
    <location>
        <position position="201"/>
    </location>
    <ligand>
        <name>S-adenosyl-L-methionine</name>
        <dbReference type="ChEBI" id="CHEBI:59789"/>
    </ligand>
</feature>
<evidence type="ECO:0000256" key="3">
    <source>
        <dbReference type="HAMAP-Rule" id="MF_01589"/>
    </source>
</evidence>
<feature type="binding site" evidence="3 4">
    <location>
        <position position="41"/>
    </location>
    <ligand>
        <name>S-adenosyl-L-methionine</name>
        <dbReference type="ChEBI" id="CHEBI:59789"/>
    </ligand>
</feature>
<dbReference type="GO" id="GO:1904047">
    <property type="term" value="F:S-adenosyl-L-methionine binding"/>
    <property type="evidence" value="ECO:0007669"/>
    <property type="project" value="UniProtKB-UniRule"/>
</dbReference>
<dbReference type="PANTHER" id="PTHR43861">
    <property type="entry name" value="TRANS-ACONITATE 2-METHYLTRANSFERASE-RELATED"/>
    <property type="match status" value="1"/>
</dbReference>
<dbReference type="GO" id="GO:0002098">
    <property type="term" value="P:tRNA wobble uridine modification"/>
    <property type="evidence" value="ECO:0007669"/>
    <property type="project" value="InterPro"/>
</dbReference>
<keyword evidence="2 3" id="KW-0949">S-adenosyl-L-methionine</keyword>
<dbReference type="OrthoDB" id="9779941at2"/>